<sequence>MGAFADTLVIIMLVIAAAVFVVLLVTALVQLVQSPYGMYAKLAWLLALLATGPIGMIAWFSVGFKSAQRERSIEYMRRWRKTNQVDTTVDIEEFAEASR</sequence>
<keyword evidence="1" id="KW-1133">Transmembrane helix</keyword>
<keyword evidence="1" id="KW-0812">Transmembrane</keyword>
<comment type="caution">
    <text evidence="2">The sequence shown here is derived from an EMBL/GenBank/DDBJ whole genome shotgun (WGS) entry which is preliminary data.</text>
</comment>
<dbReference type="Proteomes" id="UP000824005">
    <property type="component" value="Unassembled WGS sequence"/>
</dbReference>
<dbReference type="EMBL" id="DXDC01000051">
    <property type="protein sequence ID" value="HIY65016.1"/>
    <property type="molecule type" value="Genomic_DNA"/>
</dbReference>
<name>A0A9D1YT61_9MICO</name>
<reference evidence="2" key="1">
    <citation type="journal article" date="2021" name="PeerJ">
        <title>Extensive microbial diversity within the chicken gut microbiome revealed by metagenomics and culture.</title>
        <authorList>
            <person name="Gilroy R."/>
            <person name="Ravi A."/>
            <person name="Getino M."/>
            <person name="Pursley I."/>
            <person name="Horton D.L."/>
            <person name="Alikhan N.F."/>
            <person name="Baker D."/>
            <person name="Gharbi K."/>
            <person name="Hall N."/>
            <person name="Watson M."/>
            <person name="Adriaenssens E.M."/>
            <person name="Foster-Nyarko E."/>
            <person name="Jarju S."/>
            <person name="Secka A."/>
            <person name="Antonio M."/>
            <person name="Oren A."/>
            <person name="Chaudhuri R.R."/>
            <person name="La Ragione R."/>
            <person name="Hildebrand F."/>
            <person name="Pallen M.J."/>
        </authorList>
    </citation>
    <scope>NUCLEOTIDE SEQUENCE</scope>
    <source>
        <strain evidence="2">ChiGjej1B1-98</strain>
    </source>
</reference>
<proteinExistence type="predicted"/>
<evidence type="ECO:0000313" key="3">
    <source>
        <dbReference type="Proteomes" id="UP000824005"/>
    </source>
</evidence>
<keyword evidence="1" id="KW-0472">Membrane</keyword>
<evidence type="ECO:0000256" key="1">
    <source>
        <dbReference type="SAM" id="Phobius"/>
    </source>
</evidence>
<evidence type="ECO:0000313" key="2">
    <source>
        <dbReference type="EMBL" id="HIY65016.1"/>
    </source>
</evidence>
<accession>A0A9D1YT61</accession>
<protein>
    <submittedName>
        <fullName evidence="2">PLDc N-terminal domain-containing protein</fullName>
    </submittedName>
</protein>
<gene>
    <name evidence="2" type="ORF">H9830_01905</name>
</gene>
<feature type="transmembrane region" description="Helical" evidence="1">
    <location>
        <begin position="42"/>
        <end position="62"/>
    </location>
</feature>
<feature type="transmembrane region" description="Helical" evidence="1">
    <location>
        <begin position="7"/>
        <end position="30"/>
    </location>
</feature>
<reference evidence="2" key="2">
    <citation type="submission" date="2021-04" db="EMBL/GenBank/DDBJ databases">
        <authorList>
            <person name="Gilroy R."/>
        </authorList>
    </citation>
    <scope>NUCLEOTIDE SEQUENCE</scope>
    <source>
        <strain evidence="2">ChiGjej1B1-98</strain>
    </source>
</reference>
<dbReference type="AlphaFoldDB" id="A0A9D1YT61"/>
<organism evidence="2 3">
    <name type="scientific">Candidatus Agrococcus pullicola</name>
    <dbReference type="NCBI Taxonomy" id="2838429"/>
    <lineage>
        <taxon>Bacteria</taxon>
        <taxon>Bacillati</taxon>
        <taxon>Actinomycetota</taxon>
        <taxon>Actinomycetes</taxon>
        <taxon>Micrococcales</taxon>
        <taxon>Microbacteriaceae</taxon>
        <taxon>Agrococcus</taxon>
    </lineage>
</organism>